<feature type="region of interest" description="Disordered" evidence="6">
    <location>
        <begin position="79"/>
        <end position="99"/>
    </location>
</feature>
<accession>A0A151ZDV4</accession>
<feature type="compositionally biased region" description="Polar residues" evidence="6">
    <location>
        <begin position="581"/>
        <end position="593"/>
    </location>
</feature>
<dbReference type="InParanoid" id="A0A151ZDV4"/>
<keyword evidence="3" id="KW-0804">Transcription</keyword>
<keyword evidence="5" id="KW-0175">Coiled coil</keyword>
<keyword evidence="1" id="KW-0805">Transcription regulation</keyword>
<feature type="compositionally biased region" description="Polar residues" evidence="6">
    <location>
        <begin position="152"/>
        <end position="171"/>
    </location>
</feature>
<dbReference type="AlphaFoldDB" id="A0A151ZDV4"/>
<dbReference type="GO" id="GO:0003677">
    <property type="term" value="F:DNA binding"/>
    <property type="evidence" value="ECO:0007669"/>
    <property type="project" value="UniProtKB-KW"/>
</dbReference>
<dbReference type="PROSITE" id="PS51519">
    <property type="entry name" value="RWP_RK"/>
    <property type="match status" value="1"/>
</dbReference>
<organism evidence="8 9">
    <name type="scientific">Tieghemostelium lacteum</name>
    <name type="common">Slime mold</name>
    <name type="synonym">Dictyostelium lacteum</name>
    <dbReference type="NCBI Taxonomy" id="361077"/>
    <lineage>
        <taxon>Eukaryota</taxon>
        <taxon>Amoebozoa</taxon>
        <taxon>Evosea</taxon>
        <taxon>Eumycetozoa</taxon>
        <taxon>Dictyostelia</taxon>
        <taxon>Dictyosteliales</taxon>
        <taxon>Raperosteliaceae</taxon>
        <taxon>Tieghemostelium</taxon>
    </lineage>
</organism>
<evidence type="ECO:0000259" key="7">
    <source>
        <dbReference type="PROSITE" id="PS51519"/>
    </source>
</evidence>
<feature type="region of interest" description="Disordered" evidence="6">
    <location>
        <begin position="557"/>
        <end position="596"/>
    </location>
</feature>
<dbReference type="OMA" id="NRYIHPA"/>
<evidence type="ECO:0000256" key="1">
    <source>
        <dbReference type="ARBA" id="ARBA00023015"/>
    </source>
</evidence>
<protein>
    <recommendedName>
        <fullName evidence="7">RWP-RK domain-containing protein</fullName>
    </recommendedName>
</protein>
<dbReference type="InterPro" id="IPR003035">
    <property type="entry name" value="RWP-RK_dom"/>
</dbReference>
<feature type="region of interest" description="Disordered" evidence="6">
    <location>
        <begin position="396"/>
        <end position="450"/>
    </location>
</feature>
<evidence type="ECO:0000256" key="3">
    <source>
        <dbReference type="ARBA" id="ARBA00023163"/>
    </source>
</evidence>
<reference evidence="8 9" key="1">
    <citation type="submission" date="2015-12" db="EMBL/GenBank/DDBJ databases">
        <title>Dictyostelia acquired genes for synthesis and detection of signals that induce cell-type specialization by lateral gene transfer from prokaryotes.</title>
        <authorList>
            <person name="Gloeckner G."/>
            <person name="Schaap P."/>
        </authorList>
    </citation>
    <scope>NUCLEOTIDE SEQUENCE [LARGE SCALE GENOMIC DNA]</scope>
    <source>
        <strain evidence="8 9">TK</strain>
    </source>
</reference>
<feature type="compositionally biased region" description="Low complexity" evidence="6">
    <location>
        <begin position="115"/>
        <end position="134"/>
    </location>
</feature>
<feature type="domain" description="RWP-RK" evidence="7">
    <location>
        <begin position="441"/>
        <end position="525"/>
    </location>
</feature>
<feature type="coiled-coil region" evidence="5">
    <location>
        <begin position="182"/>
        <end position="213"/>
    </location>
</feature>
<gene>
    <name evidence="8" type="ORF">DLAC_06985</name>
</gene>
<dbReference type="EMBL" id="LODT01000031">
    <property type="protein sequence ID" value="KYQ92142.1"/>
    <property type="molecule type" value="Genomic_DNA"/>
</dbReference>
<feature type="region of interest" description="Disordered" evidence="6">
    <location>
        <begin position="152"/>
        <end position="182"/>
    </location>
</feature>
<keyword evidence="4" id="KW-0539">Nucleus</keyword>
<keyword evidence="9" id="KW-1185">Reference proteome</keyword>
<comment type="caution">
    <text evidence="8">The sequence shown here is derived from an EMBL/GenBank/DDBJ whole genome shotgun (WGS) entry which is preliminary data.</text>
</comment>
<dbReference type="Proteomes" id="UP000076078">
    <property type="component" value="Unassembled WGS sequence"/>
</dbReference>
<feature type="compositionally biased region" description="Low complexity" evidence="6">
    <location>
        <begin position="560"/>
        <end position="580"/>
    </location>
</feature>
<evidence type="ECO:0000256" key="2">
    <source>
        <dbReference type="ARBA" id="ARBA00023125"/>
    </source>
</evidence>
<evidence type="ECO:0000313" key="8">
    <source>
        <dbReference type="EMBL" id="KYQ92142.1"/>
    </source>
</evidence>
<proteinExistence type="predicted"/>
<keyword evidence="2" id="KW-0238">DNA-binding</keyword>
<feature type="region of interest" description="Disordered" evidence="6">
    <location>
        <begin position="115"/>
        <end position="136"/>
    </location>
</feature>
<evidence type="ECO:0000256" key="5">
    <source>
        <dbReference type="SAM" id="Coils"/>
    </source>
</evidence>
<dbReference type="FunCoup" id="A0A151ZDV4">
    <property type="interactions" value="738"/>
</dbReference>
<evidence type="ECO:0000256" key="6">
    <source>
        <dbReference type="SAM" id="MobiDB-lite"/>
    </source>
</evidence>
<name>A0A151ZDV4_TIELA</name>
<evidence type="ECO:0000313" key="9">
    <source>
        <dbReference type="Proteomes" id="UP000076078"/>
    </source>
</evidence>
<sequence length="613" mass="68570">MQKIHQPIPYTFKQSGIGSSSGANNIYSLLISSTTPTQDSQSMVGWNLPKISTIQPLEKKIKTAVDILDDHVNIRLGSSSTTQQQLSPPIDHIEFSSNTDDQTLPNFKQFELQVSKSASSSTSTSPSHEPSFSSIGNSKDFRLAGSFGADNQQTSPYLSYPSSPIDQHNLLSSSSSSSALKQQNERKKIQEWVQELQNLRKRESILLENLKNYSYSDDSDEECHSPSLMFDNSLKSLINNNNTTVHSPKEQSVNTVSEVITVQQQPPEHIVFNKYVGPSPMLVVDQETISKCTGYLIVNASLIYRPLNGKQSVQKVTKGNQDVLQGVKSIIVEKSGVVLFNKLKVNEIQLKQSQSQSFSFYFTLSEISSDNQINVISQVISTPFQFITRNKRKFDEIDSDSQEPSSPQSKNSPICSSPYSPPSPLIQTEQPQPNGAMVLHSSSSSSSSLITKENDNNYIDITELLVLPQKEAAARLGISESMLCKRFKECTKRKWPYRYLKKIDKVIKILSFQNANEMPKDEKEKLERFIVEREECLRPVKIRITGCLEKEDFDFHPSATTSNNSTSNSSTKSQIQSIINDDNNSKMINTTNGDGNGLENILETLEMLKHTTH</sequence>
<evidence type="ECO:0000256" key="4">
    <source>
        <dbReference type="ARBA" id="ARBA00023242"/>
    </source>
</evidence>
<dbReference type="OrthoDB" id="20871at2759"/>
<feature type="compositionally biased region" description="Low complexity" evidence="6">
    <location>
        <begin position="402"/>
        <end position="418"/>
    </location>
</feature>